<keyword evidence="2" id="KW-1015">Disulfide bond</keyword>
<dbReference type="Pfam" id="PF00089">
    <property type="entry name" value="Trypsin"/>
    <property type="match status" value="1"/>
</dbReference>
<dbReference type="Gene3D" id="2.40.10.10">
    <property type="entry name" value="Trypsin-like serine proteases"/>
    <property type="match status" value="1"/>
</dbReference>
<dbReference type="SUPFAM" id="SSF47473">
    <property type="entry name" value="EF-hand"/>
    <property type="match status" value="1"/>
</dbReference>
<proteinExistence type="predicted"/>
<feature type="chain" id="PRO_5030159796" description="Peptidase S1 domain-containing protein" evidence="3">
    <location>
        <begin position="20"/>
        <end position="892"/>
    </location>
</feature>
<dbReference type="Gene3D" id="1.10.238.10">
    <property type="entry name" value="EF-hand"/>
    <property type="match status" value="1"/>
</dbReference>
<sequence>MRAGMRAFTVALLVACAAGQGTTMMAPASMGAYCAPGCNTTHQGNGMCDFMCMTEACGFDSMMGPSDCSPTYAFNLNTHPKAIIAANDVDGNMRLNFTEAQTYWGQLTLADYNTRNLTSPAGMDYYEVGLMVFDTAMCSMMMNPSAAIDWDVWAQPTAFWMLNIADDNMDGSLSPEELSATWPNLDANMKRSITNSSGHATVKTLAVQLGQLGSALHGQGISPFWTAESLIDLLRGMFDKDGMYGLSAAELAPLCLDPGLIMEFDTDKNHAISFEEGVAMIKVINTDPCAGFLELKGQKMVISAQIPLMPQKCAWLVNPNWFYQVPEMSNASLYQTATNLFGVMPNMPASMTVVSSPPVRRLMSVEEESTVRATEGRIAANVPDRRLLAILPSARVDSEDTVMQTRAMGAPVMTNEVPYSVALLTGTDQHVCDGVLVNPKYVLTTASCAMSNQMGKALIGGLTGMTGQSGVDEIMVAGVVSHPSYSIDHTNDVALVELQDMSSKTPISLYDGSDVGFTDCKMMSIMALSRQAGMLTKKTVQAVDHAACSEHYWWYYGTRGAIGRDVVCVQGDVDNCDSTLTKGSALYAVTPSGRHMLLGIKGDISVCNPLPVTYTRASEVRQWVLSNMKGGAVHPATKLTVEVKKILMPQHGTLNIYQGTAEHPGNMAVSLDSKCQAGHMSDDGGMGGVLIVYQPGNGTRDTSCGPSCLDMQGFEIEVETVGCEDNFMKQGNWSKGSCEDPMWHDNMGHMGGIAGCTYHMPMGGMPASCASPMCEMTERWQALGPMEVAGNAFAGGLGHRMTKNQTHEFGVWTCVRDWNEEEQLRCAVRPNELGCYWFEEKTRVWSWRGVNGEARLVEKARYEQGLDAEETRLAQHVLLPGPRKEALGHFEM</sequence>
<gene>
    <name evidence="5" type="ORF">HAND1043_LOCUS9031</name>
</gene>
<dbReference type="SUPFAM" id="SSF50494">
    <property type="entry name" value="Trypsin-like serine proteases"/>
    <property type="match status" value="1"/>
</dbReference>
<evidence type="ECO:0000256" key="3">
    <source>
        <dbReference type="SAM" id="SignalP"/>
    </source>
</evidence>
<dbReference type="InterPro" id="IPR043504">
    <property type="entry name" value="Peptidase_S1_PA_chymotrypsin"/>
</dbReference>
<dbReference type="PANTHER" id="PTHR24276:SF98">
    <property type="entry name" value="FI18310P1-RELATED"/>
    <property type="match status" value="1"/>
</dbReference>
<evidence type="ECO:0000259" key="4">
    <source>
        <dbReference type="PROSITE" id="PS50240"/>
    </source>
</evidence>
<evidence type="ECO:0000256" key="2">
    <source>
        <dbReference type="ARBA" id="ARBA00023157"/>
    </source>
</evidence>
<dbReference type="InterPro" id="IPR050430">
    <property type="entry name" value="Peptidase_S1"/>
</dbReference>
<evidence type="ECO:0000313" key="5">
    <source>
        <dbReference type="EMBL" id="CAD8742537.1"/>
    </source>
</evidence>
<keyword evidence="1" id="KW-0106">Calcium</keyword>
<dbReference type="InterPro" id="IPR009003">
    <property type="entry name" value="Peptidase_S1_PA"/>
</dbReference>
<dbReference type="SMART" id="SM00020">
    <property type="entry name" value="Tryp_SPc"/>
    <property type="match status" value="1"/>
</dbReference>
<dbReference type="PROSITE" id="PS00018">
    <property type="entry name" value="EF_HAND_1"/>
    <property type="match status" value="1"/>
</dbReference>
<dbReference type="PANTHER" id="PTHR24276">
    <property type="entry name" value="POLYSERASE-RELATED"/>
    <property type="match status" value="1"/>
</dbReference>
<evidence type="ECO:0000256" key="1">
    <source>
        <dbReference type="ARBA" id="ARBA00022837"/>
    </source>
</evidence>
<dbReference type="InterPro" id="IPR001254">
    <property type="entry name" value="Trypsin_dom"/>
</dbReference>
<name>A0A6T8JXG7_HEMAN</name>
<feature type="domain" description="Peptidase S1" evidence="4">
    <location>
        <begin position="407"/>
        <end position="629"/>
    </location>
</feature>
<accession>A0A6T8JXG7</accession>
<organism evidence="5">
    <name type="scientific">Hemiselmis andersenii</name>
    <name type="common">Cryptophyte alga</name>
    <dbReference type="NCBI Taxonomy" id="464988"/>
    <lineage>
        <taxon>Eukaryota</taxon>
        <taxon>Cryptophyceae</taxon>
        <taxon>Cryptomonadales</taxon>
        <taxon>Hemiselmidaceae</taxon>
        <taxon>Hemiselmis</taxon>
    </lineage>
</organism>
<reference evidence="5" key="1">
    <citation type="submission" date="2021-01" db="EMBL/GenBank/DDBJ databases">
        <authorList>
            <person name="Corre E."/>
            <person name="Pelletier E."/>
            <person name="Niang G."/>
            <person name="Scheremetjew M."/>
            <person name="Finn R."/>
            <person name="Kale V."/>
            <person name="Holt S."/>
            <person name="Cochrane G."/>
            <person name="Meng A."/>
            <person name="Brown T."/>
            <person name="Cohen L."/>
        </authorList>
    </citation>
    <scope>NUCLEOTIDE SEQUENCE</scope>
    <source>
        <strain evidence="5">CCMP441</strain>
    </source>
</reference>
<keyword evidence="3" id="KW-0732">Signal</keyword>
<dbReference type="InterPro" id="IPR011992">
    <property type="entry name" value="EF-hand-dom_pair"/>
</dbReference>
<feature type="signal peptide" evidence="3">
    <location>
        <begin position="1"/>
        <end position="19"/>
    </location>
</feature>
<dbReference type="EMBL" id="HBFK01014769">
    <property type="protein sequence ID" value="CAD8742537.1"/>
    <property type="molecule type" value="Transcribed_RNA"/>
</dbReference>
<dbReference type="AlphaFoldDB" id="A0A6T8JXG7"/>
<dbReference type="PROSITE" id="PS50240">
    <property type="entry name" value="TRYPSIN_DOM"/>
    <property type="match status" value="1"/>
</dbReference>
<dbReference type="GO" id="GO:0006508">
    <property type="term" value="P:proteolysis"/>
    <property type="evidence" value="ECO:0007669"/>
    <property type="project" value="InterPro"/>
</dbReference>
<dbReference type="GO" id="GO:0004252">
    <property type="term" value="F:serine-type endopeptidase activity"/>
    <property type="evidence" value="ECO:0007669"/>
    <property type="project" value="InterPro"/>
</dbReference>
<dbReference type="InterPro" id="IPR018247">
    <property type="entry name" value="EF_Hand_1_Ca_BS"/>
</dbReference>
<protein>
    <recommendedName>
        <fullName evidence="4">Peptidase S1 domain-containing protein</fullName>
    </recommendedName>
</protein>